<protein>
    <submittedName>
        <fullName evidence="1">Uncharacterized protein</fullName>
    </submittedName>
</protein>
<proteinExistence type="predicted"/>
<comment type="caution">
    <text evidence="1">The sequence shown here is derived from an EMBL/GenBank/DDBJ whole genome shotgun (WGS) entry which is preliminary data.</text>
</comment>
<gene>
    <name evidence="1" type="ORF">CIPAW_14G132000</name>
</gene>
<dbReference type="EMBL" id="CM031822">
    <property type="protein sequence ID" value="KAG6630102.1"/>
    <property type="molecule type" value="Genomic_DNA"/>
</dbReference>
<reference evidence="1" key="1">
    <citation type="submission" date="2020-12" db="EMBL/GenBank/DDBJ databases">
        <title>WGS assembly of Carya illinoinensis cv. Pawnee.</title>
        <authorList>
            <person name="Platts A."/>
            <person name="Shu S."/>
            <person name="Wright S."/>
            <person name="Barry K."/>
            <person name="Edger P."/>
            <person name="Pires J.C."/>
            <person name="Schmutz J."/>
        </authorList>
    </citation>
    <scope>NUCLEOTIDE SEQUENCE</scope>
    <source>
        <tissue evidence="1">Leaf</tissue>
    </source>
</reference>
<evidence type="ECO:0000313" key="2">
    <source>
        <dbReference type="Proteomes" id="UP000811609"/>
    </source>
</evidence>
<sequence length="128" mass="14432">MEGMLEVEALLINFGGTGKYSSNIIFADKVMIYAWSLGYGIPEWVHNRSNGSSLKIELDGTMKGVDCAIFIVCDYHQFHSPEGFHIPWTSYVSLSQLYSGRIHELQSFSNAGNRIIWINGAPLRFQLQ</sequence>
<name>A0A8T1NK15_CARIL</name>
<accession>A0A8T1NK15</accession>
<organism evidence="1 2">
    <name type="scientific">Carya illinoinensis</name>
    <name type="common">Pecan</name>
    <dbReference type="NCBI Taxonomy" id="32201"/>
    <lineage>
        <taxon>Eukaryota</taxon>
        <taxon>Viridiplantae</taxon>
        <taxon>Streptophyta</taxon>
        <taxon>Embryophyta</taxon>
        <taxon>Tracheophyta</taxon>
        <taxon>Spermatophyta</taxon>
        <taxon>Magnoliopsida</taxon>
        <taxon>eudicotyledons</taxon>
        <taxon>Gunneridae</taxon>
        <taxon>Pentapetalae</taxon>
        <taxon>rosids</taxon>
        <taxon>fabids</taxon>
        <taxon>Fagales</taxon>
        <taxon>Juglandaceae</taxon>
        <taxon>Carya</taxon>
    </lineage>
</organism>
<dbReference type="AlphaFoldDB" id="A0A8T1NK15"/>
<evidence type="ECO:0000313" key="1">
    <source>
        <dbReference type="EMBL" id="KAG6630102.1"/>
    </source>
</evidence>
<keyword evidence="2" id="KW-1185">Reference proteome</keyword>
<dbReference type="Proteomes" id="UP000811609">
    <property type="component" value="Chromosome 14"/>
</dbReference>